<comment type="caution">
    <text evidence="2">The sequence shown here is derived from an EMBL/GenBank/DDBJ whole genome shotgun (WGS) entry which is preliminary data.</text>
</comment>
<gene>
    <name evidence="2" type="ORF">HNP84_007985</name>
</gene>
<feature type="compositionally biased region" description="Basic residues" evidence="1">
    <location>
        <begin position="149"/>
        <end position="164"/>
    </location>
</feature>
<feature type="compositionally biased region" description="Gly residues" evidence="1">
    <location>
        <begin position="271"/>
        <end position="283"/>
    </location>
</feature>
<dbReference type="EMBL" id="JACHGN010000022">
    <property type="protein sequence ID" value="MBB5138232.1"/>
    <property type="molecule type" value="Genomic_DNA"/>
</dbReference>
<dbReference type="AlphaFoldDB" id="A0A840PGF8"/>
<sequence>MKPLRRAARLTSRKPGTSAVRSLSFPHKGGRFPGACARDCGRWGHLRRNPQGMPPHDPTPPAPPPATSPPGTNPAPPATSHPPRPPRHLAVAFAPRRRLARSLRRVATWHPPRTPRHLARASRRAAARRAAPRRHLAPTPYSAPPRARLAPRRRLARSASRRHLAPTSRRAPSGAHLGRAATWHRAARSPRRHLALRGRLARSRRRGPPCTAHHAPTSTAAPTPGHRLSTATPALPGPHRPGGALPQRQPLPPQAPAPIRPSPPPAWVRSGTGGGQVERGGCECGRGVSGGGADGGGGRGGVLWAEVSLGAEVLRRAGVSEFGRRQREGTHIPVLRPVPSFGRCTAAWTLPGAVRAGWCVSLFRFAARRGLTGVGWGDDAE</sequence>
<dbReference type="PRINTS" id="PR01217">
    <property type="entry name" value="PRICHEXTENSN"/>
</dbReference>
<feature type="region of interest" description="Disordered" evidence="1">
    <location>
        <begin position="110"/>
        <end position="283"/>
    </location>
</feature>
<evidence type="ECO:0000256" key="1">
    <source>
        <dbReference type="SAM" id="MobiDB-lite"/>
    </source>
</evidence>
<feature type="compositionally biased region" description="Pro residues" evidence="1">
    <location>
        <begin position="52"/>
        <end position="83"/>
    </location>
</feature>
<organism evidence="2 3">
    <name type="scientific">Thermocatellispora tengchongensis</name>
    <dbReference type="NCBI Taxonomy" id="1073253"/>
    <lineage>
        <taxon>Bacteria</taxon>
        <taxon>Bacillati</taxon>
        <taxon>Actinomycetota</taxon>
        <taxon>Actinomycetes</taxon>
        <taxon>Streptosporangiales</taxon>
        <taxon>Streptosporangiaceae</taxon>
        <taxon>Thermocatellispora</taxon>
    </lineage>
</organism>
<feature type="compositionally biased region" description="Low complexity" evidence="1">
    <location>
        <begin position="208"/>
        <end position="224"/>
    </location>
</feature>
<feature type="compositionally biased region" description="Pro residues" evidence="1">
    <location>
        <begin position="249"/>
        <end position="266"/>
    </location>
</feature>
<feature type="region of interest" description="Disordered" evidence="1">
    <location>
        <begin position="1"/>
        <end position="88"/>
    </location>
</feature>
<feature type="compositionally biased region" description="Basic residues" evidence="1">
    <location>
        <begin position="1"/>
        <end position="12"/>
    </location>
</feature>
<keyword evidence="3" id="KW-1185">Reference proteome</keyword>
<feature type="compositionally biased region" description="Basic residues" evidence="1">
    <location>
        <begin position="185"/>
        <end position="207"/>
    </location>
</feature>
<feature type="compositionally biased region" description="Basic residues" evidence="1">
    <location>
        <begin position="113"/>
        <end position="136"/>
    </location>
</feature>
<evidence type="ECO:0000313" key="2">
    <source>
        <dbReference type="EMBL" id="MBB5138232.1"/>
    </source>
</evidence>
<evidence type="ECO:0000313" key="3">
    <source>
        <dbReference type="Proteomes" id="UP000578449"/>
    </source>
</evidence>
<reference evidence="2 3" key="1">
    <citation type="submission" date="2020-08" db="EMBL/GenBank/DDBJ databases">
        <title>Genomic Encyclopedia of Type Strains, Phase IV (KMG-IV): sequencing the most valuable type-strain genomes for metagenomic binning, comparative biology and taxonomic classification.</title>
        <authorList>
            <person name="Goeker M."/>
        </authorList>
    </citation>
    <scope>NUCLEOTIDE SEQUENCE [LARGE SCALE GENOMIC DNA]</scope>
    <source>
        <strain evidence="2 3">DSM 45615</strain>
    </source>
</reference>
<protein>
    <submittedName>
        <fullName evidence="2">Putative membrane protein YgcG</fullName>
    </submittedName>
</protein>
<proteinExistence type="predicted"/>
<dbReference type="Proteomes" id="UP000578449">
    <property type="component" value="Unassembled WGS sequence"/>
</dbReference>
<name>A0A840PGF8_9ACTN</name>
<accession>A0A840PGF8</accession>